<dbReference type="GO" id="GO:0003755">
    <property type="term" value="F:peptidyl-prolyl cis-trans isomerase activity"/>
    <property type="evidence" value="ECO:0007669"/>
    <property type="project" value="UniProtKB-KW"/>
</dbReference>
<dbReference type="PANTHER" id="PTHR47245:SF2">
    <property type="entry name" value="PEPTIDYL-PROLYL CIS-TRANS ISOMERASE HP_0175-RELATED"/>
    <property type="match status" value="1"/>
</dbReference>
<dbReference type="AlphaFoldDB" id="A0A1U9JWH3"/>
<dbReference type="InterPro" id="IPR046357">
    <property type="entry name" value="PPIase_dom_sf"/>
</dbReference>
<accession>A0A1U9JWH3</accession>
<keyword evidence="12" id="KW-1185">Reference proteome</keyword>
<dbReference type="SUPFAM" id="SSF109998">
    <property type="entry name" value="Triger factor/SurA peptide-binding domain-like"/>
    <property type="match status" value="1"/>
</dbReference>
<sequence length="311" mass="33732">MKFDCKTALLASSLLFGVCAPALAQETATPSIPQVEADNGIAAGPVLKATDVMAVIDGRKITVAEVDEWATMMVPGGTQGDFTRRVQTVSVLVSLKAFANEALADKLDGTPEFKQRMELLRESALQQLYVDKFFAGKPTDAEIKARYDKEIGSLPKEPEVHARHILVPTEEEAKALVARLKKGENFDTLLNEQSVDGVAAAGGDLGYFTKAEMVPEFSEAAFALKAGEVTQKPVQSPYGWHIIKVEDMRMKEPPTLEEAAPSVKNMMRMEMAGELQKTVTGKLKVSYPNADVAKAVEQLAQEPAVSEDGFE</sequence>
<dbReference type="STRING" id="1902579.BHV28_15200"/>
<evidence type="ECO:0000256" key="2">
    <source>
        <dbReference type="ARBA" id="ARBA00007656"/>
    </source>
</evidence>
<evidence type="ECO:0000256" key="4">
    <source>
        <dbReference type="ARBA" id="ARBA00018370"/>
    </source>
</evidence>
<dbReference type="InterPro" id="IPR050245">
    <property type="entry name" value="PrsA_foldase"/>
</dbReference>
<evidence type="ECO:0000256" key="8">
    <source>
        <dbReference type="PROSITE-ProRule" id="PRU00278"/>
    </source>
</evidence>
<dbReference type="SUPFAM" id="SSF54534">
    <property type="entry name" value="FKBP-like"/>
    <property type="match status" value="1"/>
</dbReference>
<reference evidence="11 12" key="2">
    <citation type="journal article" date="2016" name="Sci. Rep.">
        <title>The genome of Rhizobiales bacteria in predatory ants reveals urease gene functions but no genes for nitrogen fixation.</title>
        <authorList>
            <person name="Neuvonen M.M."/>
            <person name="Tamarit D."/>
            <person name="Naslund K."/>
            <person name="Liebig J."/>
            <person name="Feldhaar H."/>
            <person name="Moran N.A."/>
            <person name="Guy L."/>
            <person name="Andersson S.G."/>
        </authorList>
    </citation>
    <scope>NUCLEOTIDE SEQUENCE [LARGE SCALE GENOMIC DNA]</scope>
    <source>
        <strain evidence="11 12">Hsal</strain>
    </source>
</reference>
<name>A0A1U9JWH3_9HYPH</name>
<dbReference type="Gene3D" id="3.10.50.40">
    <property type="match status" value="1"/>
</dbReference>
<organism evidence="11 12">
    <name type="scientific">Candidatus Tokpelaia hoelldobleri</name>
    <dbReference type="NCBI Taxonomy" id="1902579"/>
    <lineage>
        <taxon>Bacteria</taxon>
        <taxon>Pseudomonadati</taxon>
        <taxon>Pseudomonadota</taxon>
        <taxon>Alphaproteobacteria</taxon>
        <taxon>Hyphomicrobiales</taxon>
        <taxon>Candidatus Tokpelaia</taxon>
    </lineage>
</organism>
<keyword evidence="5 8" id="KW-0697">Rotamase</keyword>
<evidence type="ECO:0000313" key="11">
    <source>
        <dbReference type="EMBL" id="AQS42200.1"/>
    </source>
</evidence>
<comment type="catalytic activity">
    <reaction evidence="1">
        <text>[protein]-peptidylproline (omega=180) = [protein]-peptidylproline (omega=0)</text>
        <dbReference type="Rhea" id="RHEA:16237"/>
        <dbReference type="Rhea" id="RHEA-COMP:10747"/>
        <dbReference type="Rhea" id="RHEA-COMP:10748"/>
        <dbReference type="ChEBI" id="CHEBI:83833"/>
        <dbReference type="ChEBI" id="CHEBI:83834"/>
        <dbReference type="EC" id="5.2.1.8"/>
    </reaction>
</comment>
<evidence type="ECO:0000259" key="10">
    <source>
        <dbReference type="PROSITE" id="PS50198"/>
    </source>
</evidence>
<dbReference type="PROSITE" id="PS50198">
    <property type="entry name" value="PPIC_PPIASE_2"/>
    <property type="match status" value="1"/>
</dbReference>
<dbReference type="Proteomes" id="UP000188912">
    <property type="component" value="Chromosome"/>
</dbReference>
<evidence type="ECO:0000256" key="5">
    <source>
        <dbReference type="ARBA" id="ARBA00023110"/>
    </source>
</evidence>
<feature type="signal peptide" evidence="9">
    <location>
        <begin position="1"/>
        <end position="24"/>
    </location>
</feature>
<reference evidence="11 12" key="1">
    <citation type="journal article" date="2010" name="Science">
        <title>Genomic comparison of the ants Camponotus floridanus and Harpegnathos saltator.</title>
        <authorList>
            <person name="Bonasio R."/>
            <person name="Zhang G."/>
            <person name="Ye C."/>
            <person name="Mutti N.S."/>
            <person name="Fang X."/>
            <person name="Qin N."/>
            <person name="Donahue G."/>
            <person name="Yang P."/>
            <person name="Li Q."/>
            <person name="Li C."/>
            <person name="Zhang P."/>
            <person name="Huang Z."/>
            <person name="Berger S.L."/>
            <person name="Reinberg D."/>
            <person name="Wang J."/>
            <person name="Liebig J."/>
        </authorList>
    </citation>
    <scope>NUCLEOTIDE SEQUENCE [LARGE SCALE GENOMIC DNA]</scope>
    <source>
        <strain evidence="11 12">Hsal</strain>
    </source>
</reference>
<feature type="chain" id="PRO_5012482464" description="Parvulin-like PPIase" evidence="9">
    <location>
        <begin position="25"/>
        <end position="311"/>
    </location>
</feature>
<keyword evidence="9" id="KW-0732">Signal</keyword>
<dbReference type="InterPro" id="IPR027304">
    <property type="entry name" value="Trigger_fact/SurA_dom_sf"/>
</dbReference>
<evidence type="ECO:0000256" key="7">
    <source>
        <dbReference type="ARBA" id="ARBA00031484"/>
    </source>
</evidence>
<feature type="domain" description="PpiC" evidence="10">
    <location>
        <begin position="157"/>
        <end position="247"/>
    </location>
</feature>
<dbReference type="Pfam" id="PF13145">
    <property type="entry name" value="Rotamase_2"/>
    <property type="match status" value="1"/>
</dbReference>
<evidence type="ECO:0000313" key="12">
    <source>
        <dbReference type="Proteomes" id="UP000188912"/>
    </source>
</evidence>
<dbReference type="EMBL" id="CP017315">
    <property type="protein sequence ID" value="AQS42200.1"/>
    <property type="molecule type" value="Genomic_DNA"/>
</dbReference>
<evidence type="ECO:0000256" key="1">
    <source>
        <dbReference type="ARBA" id="ARBA00000971"/>
    </source>
</evidence>
<proteinExistence type="inferred from homology"/>
<dbReference type="PANTHER" id="PTHR47245">
    <property type="entry name" value="PEPTIDYLPROLYL ISOMERASE"/>
    <property type="match status" value="1"/>
</dbReference>
<evidence type="ECO:0000256" key="9">
    <source>
        <dbReference type="SAM" id="SignalP"/>
    </source>
</evidence>
<gene>
    <name evidence="11" type="ORF">BHV28_15200</name>
</gene>
<keyword evidence="8 11" id="KW-0413">Isomerase</keyword>
<protein>
    <recommendedName>
        <fullName evidence="4">Parvulin-like PPIase</fullName>
        <ecNumber evidence="3">5.2.1.8</ecNumber>
    </recommendedName>
    <alternativeName>
        <fullName evidence="6">Peptidyl-prolyl cis-trans isomerase plp</fullName>
    </alternativeName>
    <alternativeName>
        <fullName evidence="7">Rotamase plp</fullName>
    </alternativeName>
</protein>
<dbReference type="KEGG" id="thd:BHV28_15200"/>
<evidence type="ECO:0000256" key="6">
    <source>
        <dbReference type="ARBA" id="ARBA00030642"/>
    </source>
</evidence>
<comment type="similarity">
    <text evidence="2">Belongs to the PpiC/parvulin rotamase family.</text>
</comment>
<dbReference type="EC" id="5.2.1.8" evidence="3"/>
<dbReference type="InterPro" id="IPR000297">
    <property type="entry name" value="PPIase_PpiC"/>
</dbReference>
<evidence type="ECO:0000256" key="3">
    <source>
        <dbReference type="ARBA" id="ARBA00013194"/>
    </source>
</evidence>